<gene>
    <name evidence="5" type="ORF">KYI11_02820</name>
</gene>
<evidence type="ECO:0000313" key="5">
    <source>
        <dbReference type="EMBL" id="QYA42878.1"/>
    </source>
</evidence>
<dbReference type="InterPro" id="IPR050558">
    <property type="entry name" value="PTS_Sugar-Specific_Components"/>
</dbReference>
<dbReference type="RefSeq" id="WP_219498189.1">
    <property type="nucleotide sequence ID" value="NZ_CP079981.1"/>
</dbReference>
<dbReference type="EMBL" id="CP079981">
    <property type="protein sequence ID" value="QYA42878.1"/>
    <property type="molecule type" value="Genomic_DNA"/>
</dbReference>
<feature type="domain" description="PTS EIIB type-1" evidence="4">
    <location>
        <begin position="4"/>
        <end position="55"/>
    </location>
</feature>
<proteinExistence type="predicted"/>
<organism evidence="5 6">
    <name type="scientific">Macrococcoides bohemicum</name>
    <dbReference type="NCBI Taxonomy" id="1903056"/>
    <lineage>
        <taxon>Bacteria</taxon>
        <taxon>Bacillati</taxon>
        <taxon>Bacillota</taxon>
        <taxon>Bacilli</taxon>
        <taxon>Bacillales</taxon>
        <taxon>Staphylococcaceae</taxon>
        <taxon>Macrococcoides</taxon>
    </lineage>
</organism>
<keyword evidence="2" id="KW-0472">Membrane</keyword>
<dbReference type="GO" id="GO:0009401">
    <property type="term" value="P:phosphoenolpyruvate-dependent sugar phosphotransferase system"/>
    <property type="evidence" value="ECO:0007669"/>
    <property type="project" value="InterPro"/>
</dbReference>
<sequence length="55" mass="6177">MNYKQVAEDVVKYIGGKENVSHFEHCSTLLRFSLVDKNKANVPDLEAIESLIGLI</sequence>
<protein>
    <submittedName>
        <fullName evidence="5">PTS transporter subunit EIIB</fullName>
    </submittedName>
</protein>
<evidence type="ECO:0000256" key="3">
    <source>
        <dbReference type="PROSITE-ProRule" id="PRU00421"/>
    </source>
</evidence>
<dbReference type="PANTHER" id="PTHR30175:SF1">
    <property type="entry name" value="PTS SYSTEM ARBUTIN-, CELLOBIOSE-, AND SALICIN-SPECIFIC EIIBC COMPONENT-RELATED"/>
    <property type="match status" value="1"/>
</dbReference>
<keyword evidence="1" id="KW-0812">Transmembrane</keyword>
<dbReference type="Pfam" id="PF00367">
    <property type="entry name" value="PTS_EIIB"/>
    <property type="match status" value="1"/>
</dbReference>
<evidence type="ECO:0000313" key="6">
    <source>
        <dbReference type="Proteomes" id="UP000826802"/>
    </source>
</evidence>
<evidence type="ECO:0000256" key="2">
    <source>
        <dbReference type="ARBA" id="ARBA00022989"/>
    </source>
</evidence>
<keyword evidence="6" id="KW-1185">Reference proteome</keyword>
<dbReference type="PANTHER" id="PTHR30175">
    <property type="entry name" value="PHOSPHOTRANSFERASE SYSTEM TRANSPORT PROTEIN"/>
    <property type="match status" value="1"/>
</dbReference>
<keyword evidence="2" id="KW-1133">Transmembrane helix</keyword>
<name>A0AAJ4P908_9STAP</name>
<dbReference type="GO" id="GO:0008982">
    <property type="term" value="F:protein-N(PI)-phosphohistidine-sugar phosphotransferase activity"/>
    <property type="evidence" value="ECO:0007669"/>
    <property type="project" value="InterPro"/>
</dbReference>
<dbReference type="InterPro" id="IPR001996">
    <property type="entry name" value="PTS_IIB_1"/>
</dbReference>
<dbReference type="Proteomes" id="UP000826802">
    <property type="component" value="Chromosome"/>
</dbReference>
<evidence type="ECO:0000256" key="1">
    <source>
        <dbReference type="ARBA" id="ARBA00022692"/>
    </source>
</evidence>
<dbReference type="InterPro" id="IPR018113">
    <property type="entry name" value="PTrfase_EIIB_Cys"/>
</dbReference>
<evidence type="ECO:0000259" key="4">
    <source>
        <dbReference type="PROSITE" id="PS51098"/>
    </source>
</evidence>
<dbReference type="PROSITE" id="PS51098">
    <property type="entry name" value="PTS_EIIB_TYPE_1"/>
    <property type="match status" value="1"/>
</dbReference>
<accession>A0AAJ4P908</accession>
<dbReference type="AlphaFoldDB" id="A0AAJ4P908"/>
<feature type="active site" description="Phosphocysteine intermediate; for EIIB activity" evidence="3">
    <location>
        <position position="26"/>
    </location>
</feature>
<reference evidence="5 6" key="1">
    <citation type="submission" date="2021-07" db="EMBL/GenBank/DDBJ databases">
        <title>Prevalence and characterization of methicillin-resistant Macrococcus spp. in food producing animals and meat in Switzerland in 2019.</title>
        <authorList>
            <person name="Keller J.E."/>
            <person name="Schwendener S."/>
            <person name="Neuenschwander J."/>
            <person name="Overesch G."/>
            <person name="Perreten V."/>
        </authorList>
    </citation>
    <scope>NUCLEOTIDE SEQUENCE [LARGE SCALE GENOMIC DNA]</scope>
    <source>
        <strain evidence="5 6">19Msa0936</strain>
    </source>
</reference>